<keyword evidence="3" id="KW-0731">Sigma factor</keyword>
<dbReference type="Gene3D" id="1.10.10.10">
    <property type="entry name" value="Winged helix-like DNA-binding domain superfamily/Winged helix DNA-binding domain"/>
    <property type="match status" value="1"/>
</dbReference>
<feature type="domain" description="RNA polymerase sigma-70 region 2" evidence="5">
    <location>
        <begin position="23"/>
        <end position="84"/>
    </location>
</feature>
<protein>
    <submittedName>
        <fullName evidence="7">Sigma-70 family RNA polymerase sigma factor</fullName>
    </submittedName>
</protein>
<dbReference type="InterPro" id="IPR014284">
    <property type="entry name" value="RNA_pol_sigma-70_dom"/>
</dbReference>
<feature type="domain" description="RNA polymerase sigma factor 70 region 4 type 2" evidence="6">
    <location>
        <begin position="119"/>
        <end position="171"/>
    </location>
</feature>
<dbReference type="SUPFAM" id="SSF88946">
    <property type="entry name" value="Sigma2 domain of RNA polymerase sigma factors"/>
    <property type="match status" value="1"/>
</dbReference>
<dbReference type="Proteomes" id="UP001284771">
    <property type="component" value="Unassembled WGS sequence"/>
</dbReference>
<sequence length="183" mass="21874">MKEWTAEWIKVNDYDFVIDEIMDCYGDDILKLAYSYVHSKEIAEDLAQDIFIKCYKNLHTYNGKSKFKTWLWRIAINHCKDFLKSWYNNKVIMTENQYPTSYINRSGIEEKVIQKQEDQQLISAIMLLPVKYREVIYLYYFEENSIKEIALVTETGTNTVKTRLRRAKALLKNALEEKKWISV</sequence>
<evidence type="ECO:0000313" key="7">
    <source>
        <dbReference type="EMBL" id="MDW8518244.1"/>
    </source>
</evidence>
<evidence type="ECO:0000313" key="8">
    <source>
        <dbReference type="Proteomes" id="UP001284771"/>
    </source>
</evidence>
<dbReference type="CDD" id="cd06171">
    <property type="entry name" value="Sigma70_r4"/>
    <property type="match status" value="1"/>
</dbReference>
<dbReference type="NCBIfam" id="TIGR02937">
    <property type="entry name" value="sigma70-ECF"/>
    <property type="match status" value="1"/>
</dbReference>
<dbReference type="RefSeq" id="WP_061786297.1">
    <property type="nucleotide sequence ID" value="NZ_CP040367.1"/>
</dbReference>
<accession>A0ABU4JB69</accession>
<dbReference type="SUPFAM" id="SSF88659">
    <property type="entry name" value="Sigma3 and sigma4 domains of RNA polymerase sigma factors"/>
    <property type="match status" value="1"/>
</dbReference>
<dbReference type="PANTHER" id="PTHR43133:SF60">
    <property type="entry name" value="RNA POLYMERASE SIGMA FACTOR SIGV"/>
    <property type="match status" value="1"/>
</dbReference>
<keyword evidence="8" id="KW-1185">Reference proteome</keyword>
<evidence type="ECO:0000259" key="6">
    <source>
        <dbReference type="Pfam" id="PF08281"/>
    </source>
</evidence>
<dbReference type="NCBIfam" id="NF006930">
    <property type="entry name" value="PRK09415.1"/>
    <property type="match status" value="1"/>
</dbReference>
<comment type="similarity">
    <text evidence="1">Belongs to the sigma-70 factor family. ECF subfamily.</text>
</comment>
<evidence type="ECO:0000259" key="5">
    <source>
        <dbReference type="Pfam" id="PF04542"/>
    </source>
</evidence>
<evidence type="ECO:0000256" key="3">
    <source>
        <dbReference type="ARBA" id="ARBA00023082"/>
    </source>
</evidence>
<organism evidence="7 8">
    <name type="scientific">Priestia flexa</name>
    <dbReference type="NCBI Taxonomy" id="86664"/>
    <lineage>
        <taxon>Bacteria</taxon>
        <taxon>Bacillati</taxon>
        <taxon>Bacillota</taxon>
        <taxon>Bacilli</taxon>
        <taxon>Bacillales</taxon>
        <taxon>Bacillaceae</taxon>
        <taxon>Priestia</taxon>
    </lineage>
</organism>
<evidence type="ECO:0000256" key="2">
    <source>
        <dbReference type="ARBA" id="ARBA00023015"/>
    </source>
</evidence>
<proteinExistence type="inferred from homology"/>
<dbReference type="Pfam" id="PF04542">
    <property type="entry name" value="Sigma70_r2"/>
    <property type="match status" value="1"/>
</dbReference>
<dbReference type="InterPro" id="IPR013325">
    <property type="entry name" value="RNA_pol_sigma_r2"/>
</dbReference>
<dbReference type="InterPro" id="IPR013249">
    <property type="entry name" value="RNA_pol_sigma70_r4_t2"/>
</dbReference>
<name>A0ABU4JB69_9BACI</name>
<dbReference type="Pfam" id="PF08281">
    <property type="entry name" value="Sigma70_r4_2"/>
    <property type="match status" value="1"/>
</dbReference>
<dbReference type="InterPro" id="IPR036388">
    <property type="entry name" value="WH-like_DNA-bd_sf"/>
</dbReference>
<dbReference type="EMBL" id="JAWUZT010000087">
    <property type="protein sequence ID" value="MDW8518244.1"/>
    <property type="molecule type" value="Genomic_DNA"/>
</dbReference>
<dbReference type="InterPro" id="IPR013324">
    <property type="entry name" value="RNA_pol_sigma_r3/r4-like"/>
</dbReference>
<gene>
    <name evidence="7" type="ORF">RIB56_19220</name>
</gene>
<keyword evidence="2" id="KW-0805">Transcription regulation</keyword>
<dbReference type="PANTHER" id="PTHR43133">
    <property type="entry name" value="RNA POLYMERASE ECF-TYPE SIGMA FACTO"/>
    <property type="match status" value="1"/>
</dbReference>
<evidence type="ECO:0000256" key="1">
    <source>
        <dbReference type="ARBA" id="ARBA00010641"/>
    </source>
</evidence>
<comment type="caution">
    <text evidence="7">The sequence shown here is derived from an EMBL/GenBank/DDBJ whole genome shotgun (WGS) entry which is preliminary data.</text>
</comment>
<dbReference type="InterPro" id="IPR007627">
    <property type="entry name" value="RNA_pol_sigma70_r2"/>
</dbReference>
<dbReference type="InterPro" id="IPR039425">
    <property type="entry name" value="RNA_pol_sigma-70-like"/>
</dbReference>
<reference evidence="8" key="1">
    <citation type="submission" date="2023-07" db="EMBL/GenBank/DDBJ databases">
        <title>Draft genomic sequences of Priestia flexa CCM isolated from the soil of an abandoned mine contaminated by free cyanide in the high Andean zone of Tacna, Peru.</title>
        <authorList>
            <person name="Caceda Quiroz C.J."/>
            <person name="Maraza Chooque G.J."/>
            <person name="Fora Quispe G.L."/>
            <person name="Carpio Mamani M."/>
        </authorList>
    </citation>
    <scope>NUCLEOTIDE SEQUENCE [LARGE SCALE GENOMIC DNA]</scope>
    <source>
        <strain evidence="8">CCM</strain>
    </source>
</reference>
<evidence type="ECO:0000256" key="4">
    <source>
        <dbReference type="ARBA" id="ARBA00023163"/>
    </source>
</evidence>
<keyword evidence="4" id="KW-0804">Transcription</keyword>
<dbReference type="Gene3D" id="1.10.1740.10">
    <property type="match status" value="1"/>
</dbReference>